<dbReference type="GO" id="GO:0043386">
    <property type="term" value="P:mycotoxin biosynthetic process"/>
    <property type="evidence" value="ECO:0007669"/>
    <property type="project" value="InterPro"/>
</dbReference>
<dbReference type="PANTHER" id="PTHR33365:SF7">
    <property type="entry name" value="TAT PATHWAY SIGNAL SEQUENCE"/>
    <property type="match status" value="1"/>
</dbReference>
<keyword evidence="4" id="KW-1185">Reference proteome</keyword>
<name>A0A4Z0Y8J6_9PEZI</name>
<evidence type="ECO:0000313" key="3">
    <source>
        <dbReference type="EMBL" id="TGJ79277.1"/>
    </source>
</evidence>
<dbReference type="Pfam" id="PF11807">
    <property type="entry name" value="UstYa"/>
    <property type="match status" value="1"/>
</dbReference>
<dbReference type="AlphaFoldDB" id="A0A4Z0Y8J6"/>
<dbReference type="Proteomes" id="UP000297716">
    <property type="component" value="Unassembled WGS sequence"/>
</dbReference>
<keyword evidence="2" id="KW-0472">Membrane</keyword>
<evidence type="ECO:0000256" key="2">
    <source>
        <dbReference type="SAM" id="Phobius"/>
    </source>
</evidence>
<evidence type="ECO:0000256" key="1">
    <source>
        <dbReference type="ARBA" id="ARBA00035112"/>
    </source>
</evidence>
<feature type="transmembrane region" description="Helical" evidence="2">
    <location>
        <begin position="48"/>
        <end position="69"/>
    </location>
</feature>
<dbReference type="PANTHER" id="PTHR33365">
    <property type="entry name" value="YALI0B05434P"/>
    <property type="match status" value="1"/>
</dbReference>
<keyword evidence="2" id="KW-0812">Transmembrane</keyword>
<comment type="caution">
    <text evidence="3">The sequence shown here is derived from an EMBL/GenBank/DDBJ whole genome shotgun (WGS) entry which is preliminary data.</text>
</comment>
<evidence type="ECO:0000313" key="4">
    <source>
        <dbReference type="Proteomes" id="UP000297716"/>
    </source>
</evidence>
<dbReference type="EMBL" id="SKBN01000301">
    <property type="protein sequence ID" value="TGJ79277.1"/>
    <property type="molecule type" value="Genomic_DNA"/>
</dbReference>
<comment type="similarity">
    <text evidence="1">Belongs to the ustYa family.</text>
</comment>
<gene>
    <name evidence="3" type="ORF">E0Z10_g9486</name>
</gene>
<accession>A0A4Z0Y8J6</accession>
<protein>
    <recommendedName>
        <fullName evidence="5">Tat pathway signal sequence protein</fullName>
    </recommendedName>
</protein>
<reference evidence="3 4" key="1">
    <citation type="submission" date="2019-03" db="EMBL/GenBank/DDBJ databases">
        <title>Draft genome sequence of Xylaria hypoxylon DSM 108379, a ubiquitous saprotrophic-parasitic fungi on hardwood.</title>
        <authorList>
            <person name="Buettner E."/>
            <person name="Leonhardt S."/>
            <person name="Gebauer A.M."/>
            <person name="Liers C."/>
            <person name="Hofrichter M."/>
            <person name="Kellner H."/>
        </authorList>
    </citation>
    <scope>NUCLEOTIDE SEQUENCE [LARGE SCALE GENOMIC DNA]</scope>
    <source>
        <strain evidence="3 4">DSM 108379</strain>
    </source>
</reference>
<sequence>MDSSDRKLEATRLVDDIESMSLEERFNTYEETTIKGRKHKGILTCGRVYVAILHIIILMLAGVLLNYGLSEGSRSPDGPQRSWSPVQGFVEYKVSTEHATDPGHYSVYSGPPSEEQEEAWDRLITPVYFNISRDELTRAGESFENIIELTEGGYIASLGVYHELHCLRNLRLYVFRDRYYPNLTESQDRYLKEHLETLRISAMCHGNTAINSYKWDTETIDKPLTKSNSRSVCVKWSSIEDWSYSRRVFYVPPVRWPSQNQAS</sequence>
<proteinExistence type="inferred from homology"/>
<dbReference type="STRING" id="37992.A0A4Z0Y8J6"/>
<organism evidence="3 4">
    <name type="scientific">Xylaria hypoxylon</name>
    <dbReference type="NCBI Taxonomy" id="37992"/>
    <lineage>
        <taxon>Eukaryota</taxon>
        <taxon>Fungi</taxon>
        <taxon>Dikarya</taxon>
        <taxon>Ascomycota</taxon>
        <taxon>Pezizomycotina</taxon>
        <taxon>Sordariomycetes</taxon>
        <taxon>Xylariomycetidae</taxon>
        <taxon>Xylariales</taxon>
        <taxon>Xylariaceae</taxon>
        <taxon>Xylaria</taxon>
    </lineage>
</organism>
<evidence type="ECO:0008006" key="5">
    <source>
        <dbReference type="Google" id="ProtNLM"/>
    </source>
</evidence>
<dbReference type="OrthoDB" id="3687641at2759"/>
<dbReference type="InterPro" id="IPR021765">
    <property type="entry name" value="UstYa-like"/>
</dbReference>
<keyword evidence="2" id="KW-1133">Transmembrane helix</keyword>